<name>A0A176WCG2_MARPO</name>
<dbReference type="Proteomes" id="UP000077202">
    <property type="component" value="Unassembled WGS sequence"/>
</dbReference>
<sequence>MIGINAVLGDHHVEACELFCRGIIAFLRVPKRGRNSITVTEIRAMAGFGVGREGAESAGPEKERERERERRLVRGSWKGRGDMWDLGMRAFEFTSRGRAVDNTEEGCKIRSVLRSSESGRGIHRAVDLSIPATRGSVEHFRWPTLLCSAPCPGATLAAQLTALQQQQKNEGMPQQQQLRGTPDPNSFVVVECRVV</sequence>
<proteinExistence type="predicted"/>
<accession>A0A176WCG2</accession>
<comment type="caution">
    <text evidence="1">The sequence shown here is derived from an EMBL/GenBank/DDBJ whole genome shotgun (WGS) entry which is preliminary data.</text>
</comment>
<protein>
    <submittedName>
        <fullName evidence="1">Uncharacterized protein</fullName>
    </submittedName>
</protein>
<keyword evidence="2" id="KW-1185">Reference proteome</keyword>
<organism evidence="1 2">
    <name type="scientific">Marchantia polymorpha subsp. ruderalis</name>
    <dbReference type="NCBI Taxonomy" id="1480154"/>
    <lineage>
        <taxon>Eukaryota</taxon>
        <taxon>Viridiplantae</taxon>
        <taxon>Streptophyta</taxon>
        <taxon>Embryophyta</taxon>
        <taxon>Marchantiophyta</taxon>
        <taxon>Marchantiopsida</taxon>
        <taxon>Marchantiidae</taxon>
        <taxon>Marchantiales</taxon>
        <taxon>Marchantiaceae</taxon>
        <taxon>Marchantia</taxon>
    </lineage>
</organism>
<gene>
    <name evidence="1" type="ORF">AXG93_1527s1020</name>
</gene>
<dbReference type="AlphaFoldDB" id="A0A176WCG2"/>
<evidence type="ECO:0000313" key="1">
    <source>
        <dbReference type="EMBL" id="OAE29806.1"/>
    </source>
</evidence>
<evidence type="ECO:0000313" key="2">
    <source>
        <dbReference type="Proteomes" id="UP000077202"/>
    </source>
</evidence>
<dbReference type="EMBL" id="LVLJ01001411">
    <property type="protein sequence ID" value="OAE29806.1"/>
    <property type="molecule type" value="Genomic_DNA"/>
</dbReference>
<reference evidence="1" key="1">
    <citation type="submission" date="2016-03" db="EMBL/GenBank/DDBJ databases">
        <title>Mechanisms controlling the formation of the plant cell surface in tip-growing cells are functionally conserved among land plants.</title>
        <authorList>
            <person name="Honkanen S."/>
            <person name="Jones V.A."/>
            <person name="Morieri G."/>
            <person name="Champion C."/>
            <person name="Hetherington A.J."/>
            <person name="Kelly S."/>
            <person name="Saint-Marcoux D."/>
            <person name="Proust H."/>
            <person name="Prescott H."/>
            <person name="Dolan L."/>
        </authorList>
    </citation>
    <scope>NUCLEOTIDE SEQUENCE [LARGE SCALE GENOMIC DNA]</scope>
    <source>
        <tissue evidence="1">Whole gametophyte</tissue>
    </source>
</reference>